<dbReference type="Proteomes" id="UP000887577">
    <property type="component" value="Unplaced"/>
</dbReference>
<dbReference type="GO" id="GO:0005737">
    <property type="term" value="C:cytoplasm"/>
    <property type="evidence" value="ECO:0007669"/>
    <property type="project" value="TreeGrafter"/>
</dbReference>
<dbReference type="InterPro" id="IPR009081">
    <property type="entry name" value="PP-bd_ACP"/>
</dbReference>
<dbReference type="InterPro" id="IPR000873">
    <property type="entry name" value="AMP-dep_synth/lig_dom"/>
</dbReference>
<dbReference type="SUPFAM" id="SSF52777">
    <property type="entry name" value="CoA-dependent acyltransferases"/>
    <property type="match status" value="2"/>
</dbReference>
<dbReference type="InterPro" id="IPR045851">
    <property type="entry name" value="AMP-bd_C_sf"/>
</dbReference>
<dbReference type="InterPro" id="IPR023213">
    <property type="entry name" value="CAT-like_dom_sf"/>
</dbReference>
<dbReference type="InterPro" id="IPR001242">
    <property type="entry name" value="Condensation_dom"/>
</dbReference>
<proteinExistence type="predicted"/>
<dbReference type="Gene3D" id="3.30.559.10">
    <property type="entry name" value="Chloramphenicol acetyltransferase-like domain"/>
    <property type="match status" value="1"/>
</dbReference>
<dbReference type="SUPFAM" id="SSF47336">
    <property type="entry name" value="ACP-like"/>
    <property type="match status" value="1"/>
</dbReference>
<dbReference type="GO" id="GO:0003824">
    <property type="term" value="F:catalytic activity"/>
    <property type="evidence" value="ECO:0007669"/>
    <property type="project" value="InterPro"/>
</dbReference>
<evidence type="ECO:0000313" key="4">
    <source>
        <dbReference type="Proteomes" id="UP000887577"/>
    </source>
</evidence>
<dbReference type="PANTHER" id="PTHR45527:SF1">
    <property type="entry name" value="FATTY ACID SYNTHASE"/>
    <property type="match status" value="1"/>
</dbReference>
<dbReference type="Pfam" id="PF00550">
    <property type="entry name" value="PP-binding"/>
    <property type="match status" value="1"/>
</dbReference>
<dbReference type="SUPFAM" id="SSF56801">
    <property type="entry name" value="Acetyl-CoA synthetase-like"/>
    <property type="match status" value="1"/>
</dbReference>
<dbReference type="Gene3D" id="3.40.50.1820">
    <property type="entry name" value="alpha/beta hydrolase"/>
    <property type="match status" value="1"/>
</dbReference>
<dbReference type="AlphaFoldDB" id="A0A914Z7S3"/>
<keyword evidence="4" id="KW-1185">Reference proteome</keyword>
<dbReference type="WBParaSite" id="PSU_v2.g6299.t1">
    <property type="protein sequence ID" value="PSU_v2.g6299.t1"/>
    <property type="gene ID" value="PSU_v2.g6299"/>
</dbReference>
<dbReference type="Gene3D" id="3.30.559.30">
    <property type="entry name" value="Nonribosomal peptide synthetase, condensation domain"/>
    <property type="match status" value="1"/>
</dbReference>
<dbReference type="InterPro" id="IPR029058">
    <property type="entry name" value="AB_hydrolase_fold"/>
</dbReference>
<dbReference type="Gene3D" id="3.40.50.12780">
    <property type="entry name" value="N-terminal domain of ligase-like"/>
    <property type="match status" value="1"/>
</dbReference>
<dbReference type="PROSITE" id="PS00455">
    <property type="entry name" value="AMP_BINDING"/>
    <property type="match status" value="1"/>
</dbReference>
<keyword evidence="1" id="KW-0596">Phosphopantetheine</keyword>
<accession>A0A914Z7S3</accession>
<name>A0A914Z7S3_9BILA</name>
<dbReference type="GO" id="GO:0044550">
    <property type="term" value="P:secondary metabolite biosynthetic process"/>
    <property type="evidence" value="ECO:0007669"/>
    <property type="project" value="TreeGrafter"/>
</dbReference>
<evidence type="ECO:0000256" key="1">
    <source>
        <dbReference type="ARBA" id="ARBA00022450"/>
    </source>
</evidence>
<evidence type="ECO:0000259" key="3">
    <source>
        <dbReference type="PROSITE" id="PS50075"/>
    </source>
</evidence>
<dbReference type="Gene3D" id="3.30.300.30">
    <property type="match status" value="1"/>
</dbReference>
<dbReference type="Pfam" id="PF00501">
    <property type="entry name" value="AMP-binding"/>
    <property type="match status" value="1"/>
</dbReference>
<dbReference type="InterPro" id="IPR020845">
    <property type="entry name" value="AMP-binding_CS"/>
</dbReference>
<dbReference type="PROSITE" id="PS50075">
    <property type="entry name" value="CARRIER"/>
    <property type="match status" value="1"/>
</dbReference>
<protein>
    <submittedName>
        <fullName evidence="5">Carrier domain-containing protein</fullName>
    </submittedName>
</protein>
<dbReference type="InterPro" id="IPR042099">
    <property type="entry name" value="ANL_N_sf"/>
</dbReference>
<organism evidence="4 5">
    <name type="scientific">Panagrolaimus superbus</name>
    <dbReference type="NCBI Taxonomy" id="310955"/>
    <lineage>
        <taxon>Eukaryota</taxon>
        <taxon>Metazoa</taxon>
        <taxon>Ecdysozoa</taxon>
        <taxon>Nematoda</taxon>
        <taxon>Chromadorea</taxon>
        <taxon>Rhabditida</taxon>
        <taxon>Tylenchina</taxon>
        <taxon>Panagrolaimomorpha</taxon>
        <taxon>Panagrolaimoidea</taxon>
        <taxon>Panagrolaimidae</taxon>
        <taxon>Panagrolaimus</taxon>
    </lineage>
</organism>
<feature type="domain" description="Carrier" evidence="3">
    <location>
        <begin position="975"/>
        <end position="1053"/>
    </location>
</feature>
<evidence type="ECO:0000256" key="2">
    <source>
        <dbReference type="ARBA" id="ARBA00022553"/>
    </source>
</evidence>
<dbReference type="GO" id="GO:0043041">
    <property type="term" value="P:amino acid activation for nonribosomal peptide biosynthetic process"/>
    <property type="evidence" value="ECO:0007669"/>
    <property type="project" value="TreeGrafter"/>
</dbReference>
<dbReference type="Pfam" id="PF00668">
    <property type="entry name" value="Condensation"/>
    <property type="match status" value="1"/>
</dbReference>
<keyword evidence="2" id="KW-0597">Phosphoprotein</keyword>
<dbReference type="PANTHER" id="PTHR45527">
    <property type="entry name" value="NONRIBOSOMAL PEPTIDE SYNTHETASE"/>
    <property type="match status" value="1"/>
</dbReference>
<sequence length="1245" mass="141857">MYLLYHLEPGIHYNIVFSIKFTEISPNSFLKEAANLALLELIQRQSSLRSIFASEDKNNDPLKGYQMIKKIDKNLYQLNWIKASKEEIKNAIEEERNYKFKIEENSFRLNTFEVENDGANLLRTFTLIVSQHHIVTDGWSMTIFAEEFSNLYQTFAERKQQLESPATKIQYIDFAIYSRENFNPNEIISWAKYLSNFIPSTLTNDFIPSIKGRTFESSTLHFIIPMDTVEALKHQCQIYSTSFYTLLLLGFSRTISKWTEYQQCQSLMFGLASSGRIIPESKNIIGYFLNNLIFTIENQEQLFSDNFSDALQIIKTNFAETKSKENLPYHRLLSEWRKFHQHLLPSSSFGGDNIFDIYFNYRHNLDFPTVNIPNVEATVTQETNNRIFNLSVTIDEIGDKTQRLLIDYRKDSYKKETIESFAEDFLKELKIVGNGNLSCNSLKTEKCFQKFQKSSKKNTVIELILKQCDKYASRPAIKLSTGDTVTYANLKQRILCKAVGIQKAFYSVTHRSITSEVVIPVLLEYNEQIEWFLAILVSGAAYCPLDIKNPDAYNEQLISLIENPNFIICDKSIASFNCFTPDQLLTYSSSSSTSLPPTKSEQFSNSLMYILFTSGSTGFPKGVQIENEQVLNFLESAKFQLNINEFSSIAHSVNTIFDVSVFNIFAALTSGACLIQFPSLMSVVENTLSNDHLSHLFLTSAVFNTLSNFDLEKFKHLKNLQYLIVGGETPSKSNIETVNKSKIKIIQIYGPTEATIWATIDFIPKEEEDFINPAIIGKEIPTTEVIFIAAGQILSKCSKAIGEIYLTGNIARGYLKSASQSDQSSFKWILGLEKKAFATGDLGRRHENGKIEFLGRKTGFLKHNGARIDPTMIEKQIIAADSTIKQCVITVEEEGQRKVLVCFYCLKSATINSSDKINLNMLKQRLSLKLPPTNIPDRFIFVQTIPINLSGKVDKQKLKGIFSETISKSLENGYQKESERAKILASIWRSLLNLNSSTNFIPESNFFLLGGNSINLFILKSQINSKFNITLDIDALYRIPTFGEQEKLIQRHLTKLQYSLPLKAQIAEIKVELNASANIYCIHAIGGTIYPFYSLAQIISDNYNIYGIPFDLKYEIKSLEELAEFYKLQDQFKTIPDSETFINASIFLSSLLKEHKFNYDSRVGIFSFKASELTDTPLRRAILPTLTKDLVRSFIDNGWAEYSEEITTVLTPGDHDSLLKVENLSKISNRLNEAISHCLIEFTEF</sequence>
<reference evidence="5" key="1">
    <citation type="submission" date="2022-11" db="UniProtKB">
        <authorList>
            <consortium name="WormBaseParasite"/>
        </authorList>
    </citation>
    <scope>IDENTIFICATION</scope>
</reference>
<evidence type="ECO:0000313" key="5">
    <source>
        <dbReference type="WBParaSite" id="PSU_v2.g6299.t1"/>
    </source>
</evidence>
<dbReference type="GO" id="GO:0031177">
    <property type="term" value="F:phosphopantetheine binding"/>
    <property type="evidence" value="ECO:0007669"/>
    <property type="project" value="TreeGrafter"/>
</dbReference>
<dbReference type="InterPro" id="IPR036736">
    <property type="entry name" value="ACP-like_sf"/>
</dbReference>